<name>A0A480A9R1_9CYAN</name>
<accession>A0A480A9R1</accession>
<dbReference type="PROSITE" id="PS51977">
    <property type="entry name" value="WGR"/>
    <property type="match status" value="1"/>
</dbReference>
<dbReference type="SMART" id="SM00773">
    <property type="entry name" value="WGR"/>
    <property type="match status" value="1"/>
</dbReference>
<organism evidence="2 3">
    <name type="scientific">Sphaerospermopsis reniformis</name>
    <dbReference type="NCBI Taxonomy" id="531300"/>
    <lineage>
        <taxon>Bacteria</taxon>
        <taxon>Bacillati</taxon>
        <taxon>Cyanobacteriota</taxon>
        <taxon>Cyanophyceae</taxon>
        <taxon>Nostocales</taxon>
        <taxon>Aphanizomenonaceae</taxon>
        <taxon>Sphaerospermopsis</taxon>
    </lineage>
</organism>
<dbReference type="CDD" id="cd07996">
    <property type="entry name" value="WGR_MMR_like"/>
    <property type="match status" value="1"/>
</dbReference>
<reference evidence="3" key="1">
    <citation type="submission" date="2019-02" db="EMBL/GenBank/DDBJ databases">
        <title>Draft genome sequence of Sphaerospermopsis reniformis NIES-1949.</title>
        <authorList>
            <person name="Yamaguchi H."/>
            <person name="Suzuki S."/>
            <person name="Kawachi M."/>
        </authorList>
    </citation>
    <scope>NUCLEOTIDE SEQUENCE [LARGE SCALE GENOMIC DNA]</scope>
    <source>
        <strain evidence="3">NIES-1949</strain>
    </source>
</reference>
<gene>
    <name evidence="2" type="ORF">SR1949_39930</name>
</gene>
<proteinExistence type="predicted"/>
<dbReference type="AlphaFoldDB" id="A0A480A9R1"/>
<dbReference type="Pfam" id="PF05406">
    <property type="entry name" value="WGR"/>
    <property type="match status" value="1"/>
</dbReference>
<dbReference type="Gene3D" id="2.20.140.10">
    <property type="entry name" value="WGR domain"/>
    <property type="match status" value="1"/>
</dbReference>
<protein>
    <submittedName>
        <fullName evidence="2">WGR domain-containing protein</fullName>
    </submittedName>
</protein>
<keyword evidence="3" id="KW-1185">Reference proteome</keyword>
<sequence length="72" mass="8304">MEIYLVFVDAAQNSNKFWSAKVEQENLTVEWGRVGYKSQQKVHACGNYQKAVSKFNNLVAEKKMKGYRESQA</sequence>
<dbReference type="Proteomes" id="UP000300142">
    <property type="component" value="Unassembled WGS sequence"/>
</dbReference>
<feature type="domain" description="WGR" evidence="1">
    <location>
        <begin position="1"/>
        <end position="72"/>
    </location>
</feature>
<dbReference type="EMBL" id="BJCE01000183">
    <property type="protein sequence ID" value="GCL38874.1"/>
    <property type="molecule type" value="Genomic_DNA"/>
</dbReference>
<evidence type="ECO:0000313" key="2">
    <source>
        <dbReference type="EMBL" id="GCL38874.1"/>
    </source>
</evidence>
<dbReference type="InterPro" id="IPR036930">
    <property type="entry name" value="WGR_dom_sf"/>
</dbReference>
<dbReference type="SUPFAM" id="SSF142921">
    <property type="entry name" value="WGR domain-like"/>
    <property type="match status" value="1"/>
</dbReference>
<dbReference type="InterPro" id="IPR049809">
    <property type="entry name" value="YehF/YfeS-like_WGR"/>
</dbReference>
<dbReference type="InterPro" id="IPR008893">
    <property type="entry name" value="WGR_domain"/>
</dbReference>
<evidence type="ECO:0000259" key="1">
    <source>
        <dbReference type="PROSITE" id="PS51977"/>
    </source>
</evidence>
<comment type="caution">
    <text evidence="2">The sequence shown here is derived from an EMBL/GenBank/DDBJ whole genome shotgun (WGS) entry which is preliminary data.</text>
</comment>
<evidence type="ECO:0000313" key="3">
    <source>
        <dbReference type="Proteomes" id="UP000300142"/>
    </source>
</evidence>